<reference evidence="2" key="1">
    <citation type="journal article" date="2019" name="Int. J. Syst. Evol. Microbiol.">
        <title>The Global Catalogue of Microorganisms (GCM) 10K type strain sequencing project: providing services to taxonomists for standard genome sequencing and annotation.</title>
        <authorList>
            <consortium name="The Broad Institute Genomics Platform"/>
            <consortium name="The Broad Institute Genome Sequencing Center for Infectious Disease"/>
            <person name="Wu L."/>
            <person name="Ma J."/>
        </authorList>
    </citation>
    <scope>NUCLEOTIDE SEQUENCE [LARGE SCALE GENOMIC DNA]</scope>
    <source>
        <strain evidence="2">KCTC 23299</strain>
    </source>
</reference>
<name>A0ABW6A3U1_9BACT</name>
<organism evidence="1 2">
    <name type="scientific">Terrimonas rubra</name>
    <dbReference type="NCBI Taxonomy" id="1035890"/>
    <lineage>
        <taxon>Bacteria</taxon>
        <taxon>Pseudomonadati</taxon>
        <taxon>Bacteroidota</taxon>
        <taxon>Chitinophagia</taxon>
        <taxon>Chitinophagales</taxon>
        <taxon>Chitinophagaceae</taxon>
        <taxon>Terrimonas</taxon>
    </lineage>
</organism>
<sequence length="123" mass="13673">MKTADFLNDYAAALLSYSAHEIAGFYQVPLTVYSDEGVLQVNDMSEVVNFWLAGVEPYRKRGVVNTVPEIISEEQLSKTIRACKVLWNNFNTSGKKAGSETNFYILSETAEGLKIRGLIITTT</sequence>
<keyword evidence="2" id="KW-1185">Reference proteome</keyword>
<accession>A0ABW6A3U1</accession>
<dbReference type="RefSeq" id="WP_386097784.1">
    <property type="nucleotide sequence ID" value="NZ_JBHUOZ010000003.1"/>
</dbReference>
<protein>
    <submittedName>
        <fullName evidence="1">Uncharacterized protein</fullName>
    </submittedName>
</protein>
<evidence type="ECO:0000313" key="1">
    <source>
        <dbReference type="EMBL" id="MFD2919995.1"/>
    </source>
</evidence>
<comment type="caution">
    <text evidence="1">The sequence shown here is derived from an EMBL/GenBank/DDBJ whole genome shotgun (WGS) entry which is preliminary data.</text>
</comment>
<dbReference type="Proteomes" id="UP001597511">
    <property type="component" value="Unassembled WGS sequence"/>
</dbReference>
<gene>
    <name evidence="1" type="ORF">ACFS6H_09770</name>
</gene>
<dbReference type="EMBL" id="JBHUOZ010000003">
    <property type="protein sequence ID" value="MFD2919995.1"/>
    <property type="molecule type" value="Genomic_DNA"/>
</dbReference>
<proteinExistence type="predicted"/>
<evidence type="ECO:0000313" key="2">
    <source>
        <dbReference type="Proteomes" id="UP001597511"/>
    </source>
</evidence>